<protein>
    <recommendedName>
        <fullName evidence="5">Peptide methionine sulfoxide reductase MsrA</fullName>
        <shortName evidence="5">Protein-methionine-S-oxide reductase</shortName>
        <ecNumber evidence="5">1.8.4.11</ecNumber>
    </recommendedName>
    <alternativeName>
        <fullName evidence="5">Peptide-methionine (S)-S-oxide reductase</fullName>
        <shortName evidence="5">Peptide Met(O) reductase</shortName>
    </alternativeName>
</protein>
<comment type="catalytic activity">
    <reaction evidence="4 5">
        <text>[thioredoxin]-disulfide + L-methionine + H2O = L-methionine (S)-S-oxide + [thioredoxin]-dithiol</text>
        <dbReference type="Rhea" id="RHEA:19993"/>
        <dbReference type="Rhea" id="RHEA-COMP:10698"/>
        <dbReference type="Rhea" id="RHEA-COMP:10700"/>
        <dbReference type="ChEBI" id="CHEBI:15377"/>
        <dbReference type="ChEBI" id="CHEBI:29950"/>
        <dbReference type="ChEBI" id="CHEBI:50058"/>
        <dbReference type="ChEBI" id="CHEBI:57844"/>
        <dbReference type="ChEBI" id="CHEBI:58772"/>
        <dbReference type="EC" id="1.8.4.11"/>
    </reaction>
</comment>
<feature type="active site" evidence="5">
    <location>
        <position position="14"/>
    </location>
</feature>
<keyword evidence="2 5" id="KW-0560">Oxidoreductase</keyword>
<dbReference type="GO" id="GO:0033744">
    <property type="term" value="F:L-methionine:thioredoxin-disulfide S-oxidoreductase activity"/>
    <property type="evidence" value="ECO:0007669"/>
    <property type="project" value="RHEA"/>
</dbReference>
<feature type="domain" description="Peptide methionine sulphoxide reductase MsrA" evidence="7">
    <location>
        <begin position="7"/>
        <end position="157"/>
    </location>
</feature>
<comment type="caution">
    <text evidence="8">The sequence shown here is derived from an EMBL/GenBank/DDBJ whole genome shotgun (WGS) entry which is preliminary data.</text>
</comment>
<organism evidence="8 9">
    <name type="scientific">Secundilactobacillus kimchicus JCM 15530</name>
    <dbReference type="NCBI Taxonomy" id="1302272"/>
    <lineage>
        <taxon>Bacteria</taxon>
        <taxon>Bacillati</taxon>
        <taxon>Bacillota</taxon>
        <taxon>Bacilli</taxon>
        <taxon>Lactobacillales</taxon>
        <taxon>Lactobacillaceae</taxon>
        <taxon>Secundilactobacillus</taxon>
    </lineage>
</organism>
<comment type="catalytic activity">
    <reaction evidence="3 5">
        <text>L-methionyl-[protein] + [thioredoxin]-disulfide + H2O = L-methionyl-(S)-S-oxide-[protein] + [thioredoxin]-dithiol</text>
        <dbReference type="Rhea" id="RHEA:14217"/>
        <dbReference type="Rhea" id="RHEA-COMP:10698"/>
        <dbReference type="Rhea" id="RHEA-COMP:10700"/>
        <dbReference type="Rhea" id="RHEA-COMP:12313"/>
        <dbReference type="Rhea" id="RHEA-COMP:12315"/>
        <dbReference type="ChEBI" id="CHEBI:15377"/>
        <dbReference type="ChEBI" id="CHEBI:16044"/>
        <dbReference type="ChEBI" id="CHEBI:29950"/>
        <dbReference type="ChEBI" id="CHEBI:44120"/>
        <dbReference type="ChEBI" id="CHEBI:50058"/>
        <dbReference type="EC" id="1.8.4.11"/>
    </reaction>
</comment>
<dbReference type="SUPFAM" id="SSF55068">
    <property type="entry name" value="Peptide methionine sulfoxide reductase"/>
    <property type="match status" value="1"/>
</dbReference>
<keyword evidence="9" id="KW-1185">Reference proteome</keyword>
<reference evidence="8 9" key="1">
    <citation type="journal article" date="2015" name="Genome Announc.">
        <title>Expanding the biotechnology potential of lactobacilli through comparative genomics of 213 strains and associated genera.</title>
        <authorList>
            <person name="Sun Z."/>
            <person name="Harris H.M."/>
            <person name="McCann A."/>
            <person name="Guo C."/>
            <person name="Argimon S."/>
            <person name="Zhang W."/>
            <person name="Yang X."/>
            <person name="Jeffery I.B."/>
            <person name="Cooney J.C."/>
            <person name="Kagawa T.F."/>
            <person name="Liu W."/>
            <person name="Song Y."/>
            <person name="Salvetti E."/>
            <person name="Wrobel A."/>
            <person name="Rasinkangas P."/>
            <person name="Parkhill J."/>
            <person name="Rea M.C."/>
            <person name="O'Sullivan O."/>
            <person name="Ritari J."/>
            <person name="Douillard F.P."/>
            <person name="Paul Ross R."/>
            <person name="Yang R."/>
            <person name="Briner A.E."/>
            <person name="Felis G.E."/>
            <person name="de Vos W.M."/>
            <person name="Barrangou R."/>
            <person name="Klaenhammer T.R."/>
            <person name="Caufield P.W."/>
            <person name="Cui Y."/>
            <person name="Zhang H."/>
            <person name="O'Toole P.W."/>
        </authorList>
    </citation>
    <scope>NUCLEOTIDE SEQUENCE [LARGE SCALE GENOMIC DNA]</scope>
    <source>
        <strain evidence="8 9">JCM 15530</strain>
    </source>
</reference>
<evidence type="ECO:0000259" key="7">
    <source>
        <dbReference type="Pfam" id="PF01625"/>
    </source>
</evidence>
<dbReference type="OrthoDB" id="4174719at2"/>
<dbReference type="RefSeq" id="WP_054659590.1">
    <property type="nucleotide sequence ID" value="NZ_AZCX01000001.1"/>
</dbReference>
<dbReference type="NCBIfam" id="TIGR00401">
    <property type="entry name" value="msrA"/>
    <property type="match status" value="1"/>
</dbReference>
<dbReference type="GO" id="GO:0008113">
    <property type="term" value="F:peptide-methionine (S)-S-oxide reductase activity"/>
    <property type="evidence" value="ECO:0007669"/>
    <property type="project" value="UniProtKB-UniRule"/>
</dbReference>
<proteinExistence type="inferred from homology"/>
<dbReference type="Pfam" id="PF01625">
    <property type="entry name" value="PMSR"/>
    <property type="match status" value="1"/>
</dbReference>
<comment type="similarity">
    <text evidence="1 5">Belongs to the MsrA Met sulfoxide reductase family.</text>
</comment>
<dbReference type="Gene3D" id="3.30.1060.10">
    <property type="entry name" value="Peptide methionine sulphoxide reductase MsrA"/>
    <property type="match status" value="1"/>
</dbReference>
<evidence type="ECO:0000313" key="9">
    <source>
        <dbReference type="Proteomes" id="UP000050911"/>
    </source>
</evidence>
<evidence type="ECO:0000256" key="5">
    <source>
        <dbReference type="HAMAP-Rule" id="MF_01401"/>
    </source>
</evidence>
<dbReference type="EMBL" id="AZCX01000001">
    <property type="protein sequence ID" value="KRK49412.1"/>
    <property type="molecule type" value="Genomic_DNA"/>
</dbReference>
<dbReference type="InterPro" id="IPR036509">
    <property type="entry name" value="Met_Sox_Rdtase_MsrA_sf"/>
</dbReference>
<name>A0A0R1HZL2_9LACO</name>
<feature type="region of interest" description="Disordered" evidence="6">
    <location>
        <begin position="161"/>
        <end position="180"/>
    </location>
</feature>
<evidence type="ECO:0000256" key="3">
    <source>
        <dbReference type="ARBA" id="ARBA00047806"/>
    </source>
</evidence>
<dbReference type="EC" id="1.8.4.11" evidence="5"/>
<evidence type="ECO:0000256" key="1">
    <source>
        <dbReference type="ARBA" id="ARBA00005591"/>
    </source>
</evidence>
<evidence type="ECO:0000256" key="6">
    <source>
        <dbReference type="SAM" id="MobiDB-lite"/>
    </source>
</evidence>
<dbReference type="Proteomes" id="UP000050911">
    <property type="component" value="Unassembled WGS sequence"/>
</dbReference>
<dbReference type="InterPro" id="IPR002569">
    <property type="entry name" value="Met_Sox_Rdtase_MsrA_dom"/>
</dbReference>
<dbReference type="AlphaFoldDB" id="A0A0R1HZL2"/>
<dbReference type="STRING" id="1302272.FC96_GL000337"/>
<sequence length="180" mass="20699">MSDTFDTAIFAGGCFWCMVKPFDTLPGIEKVISGYTGGFVENPTYEQVKNHETGHTEAVKIIYDPTVISYDQLVQIYWQQTDPTDAMGQFQDRGDNYRPVIFVKNEEQRRIATASREKLAASPLFTDPIVTQIEPVKPFYEAEARHQDFYKKNPERFAKEEAQGREAFVRDHWQSTTDNA</sequence>
<feature type="compositionally biased region" description="Basic and acidic residues" evidence="6">
    <location>
        <begin position="161"/>
        <end position="173"/>
    </location>
</feature>
<dbReference type="PANTHER" id="PTHR43774:SF1">
    <property type="entry name" value="PEPTIDE METHIONINE SULFOXIDE REDUCTASE MSRA 2"/>
    <property type="match status" value="1"/>
</dbReference>
<comment type="function">
    <text evidence="5">Has an important function as a repair enzyme for proteins that have been inactivated by oxidation. Catalyzes the reversible oxidation-reduction of methionine sulfoxide in proteins to methionine.</text>
</comment>
<gene>
    <name evidence="5" type="primary">msrA</name>
    <name evidence="8" type="ORF">FC96_GL000337</name>
</gene>
<dbReference type="PATRIC" id="fig|1302272.5.peg.334"/>
<dbReference type="PANTHER" id="PTHR43774">
    <property type="entry name" value="PEPTIDE METHIONINE SULFOXIDE REDUCTASE"/>
    <property type="match status" value="1"/>
</dbReference>
<dbReference type="HAMAP" id="MF_01401">
    <property type="entry name" value="MsrA"/>
    <property type="match status" value="1"/>
</dbReference>
<evidence type="ECO:0000313" key="8">
    <source>
        <dbReference type="EMBL" id="KRK49412.1"/>
    </source>
</evidence>
<evidence type="ECO:0000256" key="4">
    <source>
        <dbReference type="ARBA" id="ARBA00048782"/>
    </source>
</evidence>
<accession>A0A0R1HZL2</accession>
<evidence type="ECO:0000256" key="2">
    <source>
        <dbReference type="ARBA" id="ARBA00023002"/>
    </source>
</evidence>